<keyword evidence="4" id="KW-1185">Reference proteome</keyword>
<dbReference type="GO" id="GO:0005739">
    <property type="term" value="C:mitochondrion"/>
    <property type="evidence" value="ECO:0007669"/>
    <property type="project" value="TreeGrafter"/>
</dbReference>
<dbReference type="EMBL" id="SEYY01023228">
    <property type="protein sequence ID" value="KAB7495006.1"/>
    <property type="molecule type" value="Genomic_DNA"/>
</dbReference>
<feature type="domain" description="Complex 1 LYR protein" evidence="2">
    <location>
        <begin position="7"/>
        <end position="68"/>
    </location>
</feature>
<dbReference type="InterPro" id="IPR045294">
    <property type="entry name" value="Complex1_LYR_LYRM1"/>
</dbReference>
<dbReference type="PANTHER" id="PTHR14273:SF0">
    <property type="entry name" value="LYR MOTIF-CONTAINING PROTEIN 1"/>
    <property type="match status" value="1"/>
</dbReference>
<organism evidence="3 4">
    <name type="scientific">Armadillidium nasatum</name>
    <dbReference type="NCBI Taxonomy" id="96803"/>
    <lineage>
        <taxon>Eukaryota</taxon>
        <taxon>Metazoa</taxon>
        <taxon>Ecdysozoa</taxon>
        <taxon>Arthropoda</taxon>
        <taxon>Crustacea</taxon>
        <taxon>Multicrustacea</taxon>
        <taxon>Malacostraca</taxon>
        <taxon>Eumalacostraca</taxon>
        <taxon>Peracarida</taxon>
        <taxon>Isopoda</taxon>
        <taxon>Oniscidea</taxon>
        <taxon>Crinocheta</taxon>
        <taxon>Armadillidiidae</taxon>
        <taxon>Armadillidium</taxon>
    </lineage>
</organism>
<evidence type="ECO:0000313" key="4">
    <source>
        <dbReference type="Proteomes" id="UP000326759"/>
    </source>
</evidence>
<accession>A0A5N5SLX9</accession>
<dbReference type="Proteomes" id="UP000326759">
    <property type="component" value="Unassembled WGS sequence"/>
</dbReference>
<dbReference type="InterPro" id="IPR008011">
    <property type="entry name" value="Complex1_LYR_dom"/>
</dbReference>
<sequence length="99" mass="11813">MSLQIRREVLSLYKRILRLSLTWEAKEPSKTKEERIYIRTEARTLFRKNKDVSDEREIREMLTGTEARVEMGIHYRLPYPRPVNLPPNICVDLKIIENG</sequence>
<dbReference type="CDD" id="cd20261">
    <property type="entry name" value="Complex1_LYR_LYRM1"/>
    <property type="match status" value="1"/>
</dbReference>
<name>A0A5N5SLX9_9CRUS</name>
<comment type="caution">
    <text evidence="3">The sequence shown here is derived from an EMBL/GenBank/DDBJ whole genome shotgun (WGS) entry which is preliminary data.</text>
</comment>
<evidence type="ECO:0000259" key="2">
    <source>
        <dbReference type="Pfam" id="PF05347"/>
    </source>
</evidence>
<protein>
    <submittedName>
        <fullName evidence="3">LYR motif-containing protein 1</fullName>
    </submittedName>
</protein>
<evidence type="ECO:0000313" key="3">
    <source>
        <dbReference type="EMBL" id="KAB7495006.1"/>
    </source>
</evidence>
<gene>
    <name evidence="3" type="primary">LYRM1</name>
    <name evidence="3" type="ORF">Anas_05195</name>
</gene>
<reference evidence="3 4" key="1">
    <citation type="journal article" date="2019" name="PLoS Biol.">
        <title>Sex chromosomes control vertical transmission of feminizing Wolbachia symbionts in an isopod.</title>
        <authorList>
            <person name="Becking T."/>
            <person name="Chebbi M.A."/>
            <person name="Giraud I."/>
            <person name="Moumen B."/>
            <person name="Laverre T."/>
            <person name="Caubet Y."/>
            <person name="Peccoud J."/>
            <person name="Gilbert C."/>
            <person name="Cordaux R."/>
        </authorList>
    </citation>
    <scope>NUCLEOTIDE SEQUENCE [LARGE SCALE GENOMIC DNA]</scope>
    <source>
        <strain evidence="3">ANa2</strain>
        <tissue evidence="3">Whole body excluding digestive tract and cuticle</tissue>
    </source>
</reference>
<proteinExistence type="inferred from homology"/>
<dbReference type="OrthoDB" id="275715at2759"/>
<dbReference type="Pfam" id="PF05347">
    <property type="entry name" value="Complex1_LYR"/>
    <property type="match status" value="1"/>
</dbReference>
<dbReference type="AlphaFoldDB" id="A0A5N5SLX9"/>
<evidence type="ECO:0000256" key="1">
    <source>
        <dbReference type="ARBA" id="ARBA00009508"/>
    </source>
</evidence>
<comment type="similarity">
    <text evidence="1">Belongs to the complex I LYR family.</text>
</comment>
<dbReference type="PANTHER" id="PTHR14273">
    <property type="entry name" value="LYR MOTIF-CONTAINING PROTEIN 1"/>
    <property type="match status" value="1"/>
</dbReference>
<dbReference type="InterPro" id="IPR040330">
    <property type="entry name" value="LYRM1"/>
</dbReference>